<dbReference type="EMBL" id="LROR01000052">
    <property type="protein sequence ID" value="OBR93551.1"/>
    <property type="molecule type" value="Genomic_DNA"/>
</dbReference>
<evidence type="ECO:0000313" key="9">
    <source>
        <dbReference type="Proteomes" id="UP000093694"/>
    </source>
</evidence>
<dbReference type="PANTHER" id="PTHR44688">
    <property type="entry name" value="DNA-BINDING TRANSCRIPTIONAL ACTIVATOR DEVR_DOSR"/>
    <property type="match status" value="1"/>
</dbReference>
<feature type="transmembrane region" description="Helical" evidence="4">
    <location>
        <begin position="107"/>
        <end position="130"/>
    </location>
</feature>
<dbReference type="AlphaFoldDB" id="A0A168Q921"/>
<dbReference type="GO" id="GO:0006355">
    <property type="term" value="P:regulation of DNA-templated transcription"/>
    <property type="evidence" value="ECO:0007669"/>
    <property type="project" value="InterPro"/>
</dbReference>
<dbReference type="SUPFAM" id="SSF46894">
    <property type="entry name" value="C-terminal effector domain of the bipartite response regulators"/>
    <property type="match status" value="1"/>
</dbReference>
<dbReference type="Proteomes" id="UP000093694">
    <property type="component" value="Unassembled WGS sequence"/>
</dbReference>
<dbReference type="PATRIC" id="fig|1705578.3.peg.2815"/>
<dbReference type="PROSITE" id="PS00622">
    <property type="entry name" value="HTH_LUXR_1"/>
    <property type="match status" value="1"/>
</dbReference>
<feature type="domain" description="HTH luxR-type" evidence="5">
    <location>
        <begin position="235"/>
        <end position="300"/>
    </location>
</feature>
<dbReference type="InterPro" id="IPR036388">
    <property type="entry name" value="WH-like_DNA-bd_sf"/>
</dbReference>
<evidence type="ECO:0000313" key="7">
    <source>
        <dbReference type="EMBL" id="OBR93551.1"/>
    </source>
</evidence>
<evidence type="ECO:0000313" key="6">
    <source>
        <dbReference type="EMBL" id="OAA88789.1"/>
    </source>
</evidence>
<keyword evidence="4" id="KW-1133">Transmembrane helix</keyword>
<dbReference type="Pfam" id="PF00196">
    <property type="entry name" value="GerE"/>
    <property type="match status" value="1"/>
</dbReference>
<keyword evidence="4" id="KW-0472">Membrane</keyword>
<dbReference type="PRINTS" id="PR00038">
    <property type="entry name" value="HTHLUXR"/>
</dbReference>
<keyword evidence="4" id="KW-0812">Transmembrane</keyword>
<evidence type="ECO:0000256" key="2">
    <source>
        <dbReference type="ARBA" id="ARBA00023125"/>
    </source>
</evidence>
<proteinExistence type="predicted"/>
<reference evidence="7 9" key="2">
    <citation type="journal article" date="2016" name="Front. Microbiol.">
        <title>Industrial Acetogenic Biocatalysts: A Comparative Metabolic and Genomic Analysis.</title>
        <authorList>
            <person name="Bengelsdorf F."/>
            <person name="Poehlein A."/>
            <person name="Sonja S."/>
            <person name="Erz C."/>
            <person name="Hummel T."/>
            <person name="Hoffmeister S."/>
            <person name="Daniel R."/>
            <person name="Durre P."/>
        </authorList>
    </citation>
    <scope>NUCLEOTIDE SEQUENCE [LARGE SCALE GENOMIC DNA]</scope>
    <source>
        <strain evidence="7 9">PTA-10522</strain>
    </source>
</reference>
<feature type="transmembrane region" description="Helical" evidence="4">
    <location>
        <begin position="165"/>
        <end position="184"/>
    </location>
</feature>
<dbReference type="EMBL" id="LITQ01000035">
    <property type="protein sequence ID" value="OAA88789.1"/>
    <property type="molecule type" value="Genomic_DNA"/>
</dbReference>
<dbReference type="RefSeq" id="WP_063602230.1">
    <property type="nucleotide sequence ID" value="NZ_LITQ01000035.1"/>
</dbReference>
<accession>A0A168Q921</accession>
<dbReference type="CDD" id="cd06170">
    <property type="entry name" value="LuxR_C_like"/>
    <property type="match status" value="1"/>
</dbReference>
<name>A0A168Q921_9CLOT</name>
<dbReference type="Gene3D" id="1.10.10.10">
    <property type="entry name" value="Winged helix-like DNA-binding domain superfamily/Winged helix DNA-binding domain"/>
    <property type="match status" value="1"/>
</dbReference>
<comment type="caution">
    <text evidence="6">The sequence shown here is derived from an EMBL/GenBank/DDBJ whole genome shotgun (WGS) entry which is preliminary data.</text>
</comment>
<dbReference type="GO" id="GO:0003677">
    <property type="term" value="F:DNA binding"/>
    <property type="evidence" value="ECO:0007669"/>
    <property type="project" value="UniProtKB-KW"/>
</dbReference>
<keyword evidence="1" id="KW-0805">Transcription regulation</keyword>
<feature type="transmembrane region" description="Helical" evidence="4">
    <location>
        <begin position="136"/>
        <end position="153"/>
    </location>
</feature>
<dbReference type="Proteomes" id="UP000077384">
    <property type="component" value="Unassembled WGS sequence"/>
</dbReference>
<dbReference type="PANTHER" id="PTHR44688:SF16">
    <property type="entry name" value="DNA-BINDING TRANSCRIPTIONAL ACTIVATOR DEVR_DOSR"/>
    <property type="match status" value="1"/>
</dbReference>
<sequence>MKDIHLLFCIISLFTGVSSISISYFIYNSNKKNSLKFFIALNLSFFAIQNSITLGLYSKYVIQVSSFIPFLSKFLDIVGTSVSSLSGLFLINYLFGIQITNFKKTLFISIFVFQFVGITIYYSFSAYYIFKFVVRPSIIAVIVYELFIGLTNYKQVVNKDLKQAIKSFILLTIVFLPLIIFESYSSYIHFIKNMDILKIAALPSYFLAINIFNLKLVLKYFNAPAFIADNKLTDYFKQKYNITEKQGQIIELIMEGVTYKQIAEKLFISPKTVDNHIQNIYKKLNVNSKMQLSNFIRSNEK</sequence>
<evidence type="ECO:0000256" key="3">
    <source>
        <dbReference type="ARBA" id="ARBA00023163"/>
    </source>
</evidence>
<dbReference type="PROSITE" id="PS50043">
    <property type="entry name" value="HTH_LUXR_2"/>
    <property type="match status" value="1"/>
</dbReference>
<dbReference type="InterPro" id="IPR016032">
    <property type="entry name" value="Sig_transdc_resp-reg_C-effctor"/>
</dbReference>
<evidence type="ECO:0000256" key="4">
    <source>
        <dbReference type="SAM" id="Phobius"/>
    </source>
</evidence>
<dbReference type="SMART" id="SM00421">
    <property type="entry name" value="HTH_LUXR"/>
    <property type="match status" value="1"/>
</dbReference>
<evidence type="ECO:0000313" key="8">
    <source>
        <dbReference type="Proteomes" id="UP000077384"/>
    </source>
</evidence>
<evidence type="ECO:0000256" key="1">
    <source>
        <dbReference type="ARBA" id="ARBA00023015"/>
    </source>
</evidence>
<feature type="transmembrane region" description="Helical" evidence="4">
    <location>
        <begin position="6"/>
        <end position="27"/>
    </location>
</feature>
<keyword evidence="9" id="KW-1185">Reference proteome</keyword>
<evidence type="ECO:0000259" key="5">
    <source>
        <dbReference type="PROSITE" id="PS50043"/>
    </source>
</evidence>
<organism evidence="6 8">
    <name type="scientific">Clostridium coskatii</name>
    <dbReference type="NCBI Taxonomy" id="1705578"/>
    <lineage>
        <taxon>Bacteria</taxon>
        <taxon>Bacillati</taxon>
        <taxon>Bacillota</taxon>
        <taxon>Clostridia</taxon>
        <taxon>Eubacteriales</taxon>
        <taxon>Clostridiaceae</taxon>
        <taxon>Clostridium</taxon>
    </lineage>
</organism>
<protein>
    <submittedName>
        <fullName evidence="6">Spore germination protein GerE</fullName>
    </submittedName>
</protein>
<feature type="transmembrane region" description="Helical" evidence="4">
    <location>
        <begin position="196"/>
        <end position="218"/>
    </location>
</feature>
<keyword evidence="3" id="KW-0804">Transcription</keyword>
<feature type="transmembrane region" description="Helical" evidence="4">
    <location>
        <begin position="39"/>
        <end position="57"/>
    </location>
</feature>
<gene>
    <name evidence="6" type="primary">gerE</name>
    <name evidence="7" type="ORF">CLCOS_23140</name>
    <name evidence="6" type="ORF">WX73_02552</name>
</gene>
<dbReference type="InterPro" id="IPR000792">
    <property type="entry name" value="Tscrpt_reg_LuxR_C"/>
</dbReference>
<feature type="transmembrane region" description="Helical" evidence="4">
    <location>
        <begin position="77"/>
        <end position="95"/>
    </location>
</feature>
<keyword evidence="2" id="KW-0238">DNA-binding</keyword>
<reference evidence="6 8" key="1">
    <citation type="journal article" date="2015" name="Biotechnol. Bioeng.">
        <title>Genome sequence and phenotypic characterization of Caulobacter segnis.</title>
        <authorList>
            <person name="Patel S."/>
            <person name="Fletcher B."/>
            <person name="Scott D.C."/>
            <person name="Ely B."/>
        </authorList>
    </citation>
    <scope>NUCLEOTIDE SEQUENCE [LARGE SCALE GENOMIC DNA]</scope>
    <source>
        <strain evidence="6 8">PS02</strain>
    </source>
</reference>